<dbReference type="Proteomes" id="UP000004688">
    <property type="component" value="Chromosome"/>
</dbReference>
<dbReference type="InterPro" id="IPR014777">
    <property type="entry name" value="4pyrrole_Mease_sub1"/>
</dbReference>
<dbReference type="EMBL" id="CP003742">
    <property type="protein sequence ID" value="AGI70464.1"/>
    <property type="molecule type" value="Genomic_DNA"/>
</dbReference>
<dbReference type="PANTHER" id="PTHR43182:SF1">
    <property type="entry name" value="COBALT-PRECORRIN-7 C(5)-METHYLTRANSFERASE"/>
    <property type="match status" value="1"/>
</dbReference>
<keyword evidence="5" id="KW-0949">S-adenosyl-L-methionine</keyword>
<dbReference type="eggNOG" id="COG2241">
    <property type="taxonomic scope" value="Bacteria"/>
</dbReference>
<evidence type="ECO:0000256" key="5">
    <source>
        <dbReference type="ARBA" id="ARBA00022691"/>
    </source>
</evidence>
<evidence type="ECO:0000259" key="6">
    <source>
        <dbReference type="Pfam" id="PF00590"/>
    </source>
</evidence>
<dbReference type="NCBIfam" id="TIGR02469">
    <property type="entry name" value="CbiT"/>
    <property type="match status" value="1"/>
</dbReference>
<dbReference type="EC" id="2.1.1.132" evidence="7"/>
<keyword evidence="4 7" id="KW-0808">Transferase</keyword>
<dbReference type="InterPro" id="IPR014008">
    <property type="entry name" value="Cbl_synth_MTase_CbiT"/>
</dbReference>
<dbReference type="SUPFAM" id="SSF53790">
    <property type="entry name" value="Tetrapyrrole methylase"/>
    <property type="match status" value="1"/>
</dbReference>
<dbReference type="Pfam" id="PF00590">
    <property type="entry name" value="TP_methylase"/>
    <property type="match status" value="1"/>
</dbReference>
<dbReference type="HOGENOM" id="CLU_031955_0_0_5"/>
<dbReference type="GO" id="GO:0032259">
    <property type="term" value="P:methylation"/>
    <property type="evidence" value="ECO:0007669"/>
    <property type="project" value="UniProtKB-KW"/>
</dbReference>
<dbReference type="AlphaFoldDB" id="M9RD29"/>
<proteinExistence type="predicted"/>
<dbReference type="eggNOG" id="COG2242">
    <property type="taxonomic scope" value="Bacteria"/>
</dbReference>
<dbReference type="InterPro" id="IPR012818">
    <property type="entry name" value="CbiE"/>
</dbReference>
<keyword evidence="8" id="KW-1185">Reference proteome</keyword>
<dbReference type="KEGG" id="oar:OA238_c01950"/>
<dbReference type="Gene3D" id="3.40.50.150">
    <property type="entry name" value="Vaccinia Virus protein VP39"/>
    <property type="match status" value="1"/>
</dbReference>
<dbReference type="GO" id="GO:0046025">
    <property type="term" value="F:precorrin-6Y C5,15-methyltransferase (decarboxylating) activity"/>
    <property type="evidence" value="ECO:0007669"/>
    <property type="project" value="UniProtKB-EC"/>
</dbReference>
<evidence type="ECO:0000256" key="1">
    <source>
        <dbReference type="ARBA" id="ARBA00004953"/>
    </source>
</evidence>
<evidence type="ECO:0000313" key="8">
    <source>
        <dbReference type="Proteomes" id="UP000004688"/>
    </source>
</evidence>
<organism evidence="7 8">
    <name type="scientific">Octadecabacter arcticus 238</name>
    <dbReference type="NCBI Taxonomy" id="391616"/>
    <lineage>
        <taxon>Bacteria</taxon>
        <taxon>Pseudomonadati</taxon>
        <taxon>Pseudomonadota</taxon>
        <taxon>Alphaproteobacteria</taxon>
        <taxon>Rhodobacterales</taxon>
        <taxon>Roseobacteraceae</taxon>
        <taxon>Octadecabacter</taxon>
    </lineage>
</organism>
<comment type="pathway">
    <text evidence="1">Cofactor biosynthesis; adenosylcobalamin biosynthesis.</text>
</comment>
<dbReference type="InterPro" id="IPR050714">
    <property type="entry name" value="Cobalamin_biosynth_MTase"/>
</dbReference>
<evidence type="ECO:0000256" key="2">
    <source>
        <dbReference type="ARBA" id="ARBA00022573"/>
    </source>
</evidence>
<keyword evidence="3 7" id="KW-0489">Methyltransferase</keyword>
<dbReference type="CDD" id="cd11644">
    <property type="entry name" value="Precorrin-6Y-MT"/>
    <property type="match status" value="1"/>
</dbReference>
<dbReference type="UniPathway" id="UPA00148"/>
<keyword evidence="2" id="KW-0169">Cobalamin biosynthesis</keyword>
<dbReference type="GO" id="GO:0009236">
    <property type="term" value="P:cobalamin biosynthetic process"/>
    <property type="evidence" value="ECO:0007669"/>
    <property type="project" value="UniProtKB-UniPathway"/>
</dbReference>
<gene>
    <name evidence="7" type="primary">cobL</name>
    <name evidence="7" type="ORF">OA238_c01950</name>
</gene>
<evidence type="ECO:0000256" key="4">
    <source>
        <dbReference type="ARBA" id="ARBA00022679"/>
    </source>
</evidence>
<protein>
    <submittedName>
        <fullName evidence="7">Precorrin-6Y C[5,15]-methyltransferase CobL</fullName>
        <ecNumber evidence="7">2.1.1.132</ecNumber>
    </submittedName>
</protein>
<dbReference type="InterPro" id="IPR029063">
    <property type="entry name" value="SAM-dependent_MTases_sf"/>
</dbReference>
<accession>M9RD29</accession>
<evidence type="ECO:0000256" key="3">
    <source>
        <dbReference type="ARBA" id="ARBA00022603"/>
    </source>
</evidence>
<name>M9RD29_9RHOB</name>
<dbReference type="PANTHER" id="PTHR43182">
    <property type="entry name" value="COBALT-PRECORRIN-6B C(15)-METHYLTRANSFERASE (DECARBOXYLATING)"/>
    <property type="match status" value="1"/>
</dbReference>
<dbReference type="Gene3D" id="3.40.1010.10">
    <property type="entry name" value="Cobalt-precorrin-4 Transmethylase, Domain 1"/>
    <property type="match status" value="1"/>
</dbReference>
<dbReference type="STRING" id="391616.OA238_c01950"/>
<reference evidence="7 8" key="1">
    <citation type="journal article" date="2013" name="PLoS ONE">
        <title>Poles Apart: Arctic and Antarctic Octadecabacter strains Share High Genome Plasticity and a New Type of Xanthorhodopsin.</title>
        <authorList>
            <person name="Vollmers J."/>
            <person name="Voget S."/>
            <person name="Dietrich S."/>
            <person name="Gollnow K."/>
            <person name="Smits M."/>
            <person name="Meyer K."/>
            <person name="Brinkhoff T."/>
            <person name="Simon M."/>
            <person name="Daniel R."/>
        </authorList>
    </citation>
    <scope>NUCLEOTIDE SEQUENCE [LARGE SCALE GENOMIC DNA]</scope>
    <source>
        <strain evidence="7 8">238</strain>
    </source>
</reference>
<dbReference type="SUPFAM" id="SSF53335">
    <property type="entry name" value="S-adenosyl-L-methionine-dependent methyltransferases"/>
    <property type="match status" value="1"/>
</dbReference>
<sequence>MCTGCVRCAHGGRAMVNAAPWLHIVGIGEDGMDGLTPATRAVVEAADVIIGGDRHHTLSVNPTATRIAWPSPFDAMIETLQTLKGQRAVVLVTGDPLWFSVGARIGRTIPAGELVYHPQLSAFQLAAARMGWSLADVETLTVHGRPVQQMIAFIQPDQRLIVLTTGADTPAQIAKFLAERGFGKSKMTVLAAMGGENELRFDGAANGWSHTVPAFNTLCIDCIAAPDAALLPRVPGLADALFVSDGTMTKQEVRAATLAKLMPMRGALLWDIGTGSGSVAIEWMRAARYARAIGIEPRADRRAMAAQNALALGAPKLELIDGTVPQALENLDAPDAVFIGGGLSRETFDAAFAALRPLGRLVANAVTLESEAELIALHEIHGGDLVKIQTHRAEPVGRLTGWRPSMPVTQWSLIKR</sequence>
<evidence type="ECO:0000313" key="7">
    <source>
        <dbReference type="EMBL" id="AGI70464.1"/>
    </source>
</evidence>
<dbReference type="PIRSF" id="PIRSF036428">
    <property type="entry name" value="CobL"/>
    <property type="match status" value="1"/>
</dbReference>
<dbReference type="GO" id="GO:0008276">
    <property type="term" value="F:protein methyltransferase activity"/>
    <property type="evidence" value="ECO:0007669"/>
    <property type="project" value="InterPro"/>
</dbReference>
<dbReference type="NCBIfam" id="TIGR02467">
    <property type="entry name" value="CbiE"/>
    <property type="match status" value="1"/>
</dbReference>
<dbReference type="InterPro" id="IPR035996">
    <property type="entry name" value="4pyrrol_Methylase_sf"/>
</dbReference>
<dbReference type="InterPro" id="IPR006365">
    <property type="entry name" value="Cbl_synth_CobL"/>
</dbReference>
<feature type="domain" description="Tetrapyrrole methylase" evidence="6">
    <location>
        <begin position="22"/>
        <end position="201"/>
    </location>
</feature>
<dbReference type="InterPro" id="IPR000878">
    <property type="entry name" value="4pyrrol_Mease"/>
</dbReference>